<evidence type="ECO:0000313" key="1">
    <source>
        <dbReference type="EMBL" id="ELU02221.1"/>
    </source>
</evidence>
<dbReference type="Proteomes" id="UP000014760">
    <property type="component" value="Unassembled WGS sequence"/>
</dbReference>
<dbReference type="EnsemblMetazoa" id="CapteT227841">
    <property type="protein sequence ID" value="CapteP227841"/>
    <property type="gene ID" value="CapteG227841"/>
</dbReference>
<accession>R7U7T9</accession>
<evidence type="ECO:0000313" key="2">
    <source>
        <dbReference type="EnsemblMetazoa" id="CapteP227841"/>
    </source>
</evidence>
<dbReference type="CDD" id="cd06464">
    <property type="entry name" value="ACD_sHsps-like"/>
    <property type="match status" value="1"/>
</dbReference>
<reference evidence="1 3" key="2">
    <citation type="journal article" date="2013" name="Nature">
        <title>Insights into bilaterian evolution from three spiralian genomes.</title>
        <authorList>
            <person name="Simakov O."/>
            <person name="Marletaz F."/>
            <person name="Cho S.J."/>
            <person name="Edsinger-Gonzales E."/>
            <person name="Havlak P."/>
            <person name="Hellsten U."/>
            <person name="Kuo D.H."/>
            <person name="Larsson T."/>
            <person name="Lv J."/>
            <person name="Arendt D."/>
            <person name="Savage R."/>
            <person name="Osoegawa K."/>
            <person name="de Jong P."/>
            <person name="Grimwood J."/>
            <person name="Chapman J.A."/>
            <person name="Shapiro H."/>
            <person name="Aerts A."/>
            <person name="Otillar R.P."/>
            <person name="Terry A.Y."/>
            <person name="Boore J.L."/>
            <person name="Grigoriev I.V."/>
            <person name="Lindberg D.R."/>
            <person name="Seaver E.C."/>
            <person name="Weisblat D.A."/>
            <person name="Putnam N.H."/>
            <person name="Rokhsar D.S."/>
        </authorList>
    </citation>
    <scope>NUCLEOTIDE SEQUENCE</scope>
    <source>
        <strain evidence="1 3">I ESC-2004</strain>
    </source>
</reference>
<proteinExistence type="predicted"/>
<organism evidence="1">
    <name type="scientific">Capitella teleta</name>
    <name type="common">Polychaete worm</name>
    <dbReference type="NCBI Taxonomy" id="283909"/>
    <lineage>
        <taxon>Eukaryota</taxon>
        <taxon>Metazoa</taxon>
        <taxon>Spiralia</taxon>
        <taxon>Lophotrochozoa</taxon>
        <taxon>Annelida</taxon>
        <taxon>Polychaeta</taxon>
        <taxon>Sedentaria</taxon>
        <taxon>Scolecida</taxon>
        <taxon>Capitellidae</taxon>
        <taxon>Capitella</taxon>
    </lineage>
</organism>
<sequence>MMALVYRDKRGDVEKERALVERMHQLGLYDNKKAVEKTLAQTLAAAIDRDALMSLINAHKRRQRPLGRRVRAVVKGIRDVIQHSISRDDQGRKLKFNVSILMGQFTKEVEHCVDNNQLVISGVSYSPMRLMKEIRIEFPANVDVHRIQASYCAGVFNVEAPFLDCPAVERRAICGSLHSEESISDTESSDPT</sequence>
<reference evidence="2" key="3">
    <citation type="submission" date="2015-06" db="UniProtKB">
        <authorList>
            <consortium name="EnsemblMetazoa"/>
        </authorList>
    </citation>
    <scope>IDENTIFICATION</scope>
</reference>
<name>R7U7T9_CAPTE</name>
<dbReference type="HOGENOM" id="CLU_1416396_0_0_1"/>
<reference evidence="3" key="1">
    <citation type="submission" date="2012-12" db="EMBL/GenBank/DDBJ databases">
        <authorList>
            <person name="Hellsten U."/>
            <person name="Grimwood J."/>
            <person name="Chapman J.A."/>
            <person name="Shapiro H."/>
            <person name="Aerts A."/>
            <person name="Otillar R.P."/>
            <person name="Terry A.Y."/>
            <person name="Boore J.L."/>
            <person name="Simakov O."/>
            <person name="Marletaz F."/>
            <person name="Cho S.-J."/>
            <person name="Edsinger-Gonzales E."/>
            <person name="Havlak P."/>
            <person name="Kuo D.-H."/>
            <person name="Larsson T."/>
            <person name="Lv J."/>
            <person name="Arendt D."/>
            <person name="Savage R."/>
            <person name="Osoegawa K."/>
            <person name="de Jong P."/>
            <person name="Lindberg D.R."/>
            <person name="Seaver E.C."/>
            <person name="Weisblat D.A."/>
            <person name="Putnam N.H."/>
            <person name="Grigoriev I.V."/>
            <person name="Rokhsar D.S."/>
        </authorList>
    </citation>
    <scope>NUCLEOTIDE SEQUENCE</scope>
    <source>
        <strain evidence="3">I ESC-2004</strain>
    </source>
</reference>
<gene>
    <name evidence="1" type="ORF">CAPTEDRAFT_227841</name>
</gene>
<protein>
    <recommendedName>
        <fullName evidence="4">SHSP domain-containing protein</fullName>
    </recommendedName>
</protein>
<dbReference type="EMBL" id="KB304239">
    <property type="protein sequence ID" value="ELU02221.1"/>
    <property type="molecule type" value="Genomic_DNA"/>
</dbReference>
<keyword evidence="3" id="KW-1185">Reference proteome</keyword>
<evidence type="ECO:0008006" key="4">
    <source>
        <dbReference type="Google" id="ProtNLM"/>
    </source>
</evidence>
<evidence type="ECO:0000313" key="3">
    <source>
        <dbReference type="Proteomes" id="UP000014760"/>
    </source>
</evidence>
<dbReference type="AlphaFoldDB" id="R7U7T9"/>
<dbReference type="EMBL" id="AMQN01001629">
    <property type="status" value="NOT_ANNOTATED_CDS"/>
    <property type="molecule type" value="Genomic_DNA"/>
</dbReference>